<feature type="region of interest" description="Disordered" evidence="6">
    <location>
        <begin position="31"/>
        <end position="60"/>
    </location>
</feature>
<feature type="domain" description="C2H2-type" evidence="7">
    <location>
        <begin position="121"/>
        <end position="149"/>
    </location>
</feature>
<evidence type="ECO:0000256" key="1">
    <source>
        <dbReference type="ARBA" id="ARBA00022723"/>
    </source>
</evidence>
<dbReference type="Gene3D" id="3.30.160.60">
    <property type="entry name" value="Classic Zinc Finger"/>
    <property type="match status" value="4"/>
</dbReference>
<gene>
    <name evidence="8" type="ORF">Fcan01_19889</name>
</gene>
<evidence type="ECO:0000313" key="9">
    <source>
        <dbReference type="Proteomes" id="UP000198287"/>
    </source>
</evidence>
<protein>
    <submittedName>
        <fullName evidence="8">Zinc finger imprinted 3</fullName>
    </submittedName>
</protein>
<dbReference type="Pfam" id="PF00096">
    <property type="entry name" value="zf-C2H2"/>
    <property type="match status" value="3"/>
</dbReference>
<dbReference type="FunFam" id="3.30.160.60:FF:000624">
    <property type="entry name" value="zinc finger protein 697"/>
    <property type="match status" value="1"/>
</dbReference>
<dbReference type="GO" id="GO:0005634">
    <property type="term" value="C:nucleus"/>
    <property type="evidence" value="ECO:0007669"/>
    <property type="project" value="TreeGrafter"/>
</dbReference>
<feature type="domain" description="C2H2-type" evidence="7">
    <location>
        <begin position="93"/>
        <end position="115"/>
    </location>
</feature>
<dbReference type="PROSITE" id="PS50157">
    <property type="entry name" value="ZINC_FINGER_C2H2_2"/>
    <property type="match status" value="6"/>
</dbReference>
<dbReference type="GO" id="GO:0008270">
    <property type="term" value="F:zinc ion binding"/>
    <property type="evidence" value="ECO:0007669"/>
    <property type="project" value="UniProtKB-KW"/>
</dbReference>
<evidence type="ECO:0000256" key="2">
    <source>
        <dbReference type="ARBA" id="ARBA00022737"/>
    </source>
</evidence>
<dbReference type="SUPFAM" id="SSF57667">
    <property type="entry name" value="beta-beta-alpha zinc fingers"/>
    <property type="match status" value="3"/>
</dbReference>
<dbReference type="Proteomes" id="UP000198287">
    <property type="component" value="Unassembled WGS sequence"/>
</dbReference>
<keyword evidence="1" id="KW-0479">Metal-binding</keyword>
<accession>A0A226DIC6</accession>
<feature type="domain" description="C2H2-type" evidence="7">
    <location>
        <begin position="213"/>
        <end position="240"/>
    </location>
</feature>
<proteinExistence type="predicted"/>
<dbReference type="InterPro" id="IPR036236">
    <property type="entry name" value="Znf_C2H2_sf"/>
</dbReference>
<keyword evidence="4" id="KW-0862">Zinc</keyword>
<dbReference type="InterPro" id="IPR013087">
    <property type="entry name" value="Znf_C2H2_type"/>
</dbReference>
<dbReference type="Pfam" id="PF05605">
    <property type="entry name" value="zf-Di19"/>
    <property type="match status" value="1"/>
</dbReference>
<dbReference type="GO" id="GO:0045944">
    <property type="term" value="P:positive regulation of transcription by RNA polymerase II"/>
    <property type="evidence" value="ECO:0007669"/>
    <property type="project" value="TreeGrafter"/>
</dbReference>
<dbReference type="EMBL" id="LNIX01000018">
    <property type="protein sequence ID" value="OXA44929.1"/>
    <property type="molecule type" value="Genomic_DNA"/>
</dbReference>
<evidence type="ECO:0000256" key="5">
    <source>
        <dbReference type="PROSITE-ProRule" id="PRU00042"/>
    </source>
</evidence>
<keyword evidence="2" id="KW-0677">Repeat</keyword>
<feature type="domain" description="C2H2-type" evidence="7">
    <location>
        <begin position="150"/>
        <end position="178"/>
    </location>
</feature>
<dbReference type="InterPro" id="IPR008598">
    <property type="entry name" value="Di19_Zn-bd"/>
</dbReference>
<dbReference type="OrthoDB" id="6077919at2759"/>
<reference evidence="8 9" key="1">
    <citation type="submission" date="2015-12" db="EMBL/GenBank/DDBJ databases">
        <title>The genome of Folsomia candida.</title>
        <authorList>
            <person name="Faddeeva A."/>
            <person name="Derks M.F."/>
            <person name="Anvar Y."/>
            <person name="Smit S."/>
            <person name="Van Straalen N."/>
            <person name="Roelofs D."/>
        </authorList>
    </citation>
    <scope>NUCLEOTIDE SEQUENCE [LARGE SCALE GENOMIC DNA]</scope>
    <source>
        <strain evidence="8 9">VU population</strain>
        <tissue evidence="8">Whole body</tissue>
    </source>
</reference>
<dbReference type="OMA" id="CHTETSH"/>
<evidence type="ECO:0000256" key="3">
    <source>
        <dbReference type="ARBA" id="ARBA00022771"/>
    </source>
</evidence>
<organism evidence="8 9">
    <name type="scientific">Folsomia candida</name>
    <name type="common">Springtail</name>
    <dbReference type="NCBI Taxonomy" id="158441"/>
    <lineage>
        <taxon>Eukaryota</taxon>
        <taxon>Metazoa</taxon>
        <taxon>Ecdysozoa</taxon>
        <taxon>Arthropoda</taxon>
        <taxon>Hexapoda</taxon>
        <taxon>Collembola</taxon>
        <taxon>Entomobryomorpha</taxon>
        <taxon>Isotomoidea</taxon>
        <taxon>Isotomidae</taxon>
        <taxon>Proisotominae</taxon>
        <taxon>Folsomia</taxon>
    </lineage>
</organism>
<feature type="domain" description="C2H2-type" evidence="7">
    <location>
        <begin position="181"/>
        <end position="210"/>
    </location>
</feature>
<dbReference type="PANTHER" id="PTHR24403">
    <property type="entry name" value="ZINC FINGER PROTEIN"/>
    <property type="match status" value="1"/>
</dbReference>
<keyword evidence="3 5" id="KW-0863">Zinc-finger</keyword>
<name>A0A226DIC6_FOLCA</name>
<evidence type="ECO:0000259" key="7">
    <source>
        <dbReference type="PROSITE" id="PS50157"/>
    </source>
</evidence>
<dbReference type="AlphaFoldDB" id="A0A226DIC6"/>
<dbReference type="SMART" id="SM00355">
    <property type="entry name" value="ZnF_C2H2"/>
    <property type="match status" value="6"/>
</dbReference>
<dbReference type="PANTHER" id="PTHR24403:SF67">
    <property type="entry name" value="FI01116P-RELATED"/>
    <property type="match status" value="1"/>
</dbReference>
<dbReference type="InterPro" id="IPR050688">
    <property type="entry name" value="Zinc_finger/UBP_domain"/>
</dbReference>
<dbReference type="STRING" id="158441.A0A226DIC6"/>
<sequence length="336" mass="38474">MVYSFIALKPGDGPLRFQRKLIPEDVHFKPPQTAKLHPALPPQRQFSSPGQPEGQPPPQGMWLAQNLGNQPPTPKIDAPIFKNRTQMDLQKKWECSKCRKTFKTKGTLKRHEITHGQAAKVKCEVCGKISKNSFSLASHMRKQHTNLQRPSCDTCHRVFSGATSLRCHTETSHSTKERSRFPCPFPGCEKTYPSQGGLWQHVKKEHGQNPVQFPCTLCGKEFKRRAELVQHIPTHTKEKPHNCAICGKSFARRTGLKSHEVTHLEKSTRDMLQCHVCPQTFITRQEILQLIKLKRSRPGETYLEYRADPFLRQMRVQEPLESLFNQTQNTSQSSEP</sequence>
<keyword evidence="9" id="KW-1185">Reference proteome</keyword>
<dbReference type="PROSITE" id="PS00028">
    <property type="entry name" value="ZINC_FINGER_C2H2_1"/>
    <property type="match status" value="4"/>
</dbReference>
<evidence type="ECO:0000256" key="6">
    <source>
        <dbReference type="SAM" id="MobiDB-lite"/>
    </source>
</evidence>
<feature type="domain" description="C2H2-type" evidence="7">
    <location>
        <begin position="241"/>
        <end position="268"/>
    </location>
</feature>
<comment type="caution">
    <text evidence="8">The sequence shown here is derived from an EMBL/GenBank/DDBJ whole genome shotgun (WGS) entry which is preliminary data.</text>
</comment>
<evidence type="ECO:0000256" key="4">
    <source>
        <dbReference type="ARBA" id="ARBA00022833"/>
    </source>
</evidence>
<evidence type="ECO:0000313" key="8">
    <source>
        <dbReference type="EMBL" id="OXA44929.1"/>
    </source>
</evidence>